<dbReference type="Pfam" id="PF13191">
    <property type="entry name" value="AAA_16"/>
    <property type="match status" value="1"/>
</dbReference>
<evidence type="ECO:0000313" key="4">
    <source>
        <dbReference type="Proteomes" id="UP000221961"/>
    </source>
</evidence>
<feature type="compositionally biased region" description="Pro residues" evidence="1">
    <location>
        <begin position="774"/>
        <end position="816"/>
    </location>
</feature>
<dbReference type="InterPro" id="IPR027417">
    <property type="entry name" value="P-loop_NTPase"/>
</dbReference>
<reference evidence="3 4" key="1">
    <citation type="submission" date="2017-10" db="EMBL/GenBank/DDBJ databases">
        <title>Comparative genomics between pathogenic Norcardia.</title>
        <authorList>
            <person name="Zeng L."/>
        </authorList>
    </citation>
    <scope>NUCLEOTIDE SEQUENCE [LARGE SCALE GENOMIC DNA]</scope>
    <source>
        <strain evidence="3 4">NC_YFY_NT001</strain>
    </source>
</reference>
<organism evidence="3 4">
    <name type="scientific">Nocardia terpenica</name>
    <dbReference type="NCBI Taxonomy" id="455432"/>
    <lineage>
        <taxon>Bacteria</taxon>
        <taxon>Bacillati</taxon>
        <taxon>Actinomycetota</taxon>
        <taxon>Actinomycetes</taxon>
        <taxon>Mycobacteriales</taxon>
        <taxon>Nocardiaceae</taxon>
        <taxon>Nocardia</taxon>
    </lineage>
</organism>
<dbReference type="InterPro" id="IPR041664">
    <property type="entry name" value="AAA_16"/>
</dbReference>
<accession>A0A291RNF5</accession>
<feature type="region of interest" description="Disordered" evidence="1">
    <location>
        <begin position="748"/>
        <end position="860"/>
    </location>
</feature>
<dbReference type="Proteomes" id="UP000221961">
    <property type="component" value="Chromosome"/>
</dbReference>
<protein>
    <recommendedName>
        <fullName evidence="2">Orc1-like AAA ATPase domain-containing protein</fullName>
    </recommendedName>
</protein>
<proteinExistence type="predicted"/>
<dbReference type="Gene3D" id="3.40.50.300">
    <property type="entry name" value="P-loop containing nucleotide triphosphate hydrolases"/>
    <property type="match status" value="1"/>
</dbReference>
<feature type="compositionally biased region" description="Low complexity" evidence="1">
    <location>
        <begin position="817"/>
        <end position="860"/>
    </location>
</feature>
<dbReference type="EMBL" id="CP023778">
    <property type="protein sequence ID" value="ATL69131.1"/>
    <property type="molecule type" value="Genomic_DNA"/>
</dbReference>
<name>A0A291RNF5_9NOCA</name>
<feature type="domain" description="Orc1-like AAA ATPase" evidence="2">
    <location>
        <begin position="257"/>
        <end position="401"/>
    </location>
</feature>
<feature type="compositionally biased region" description="Polar residues" evidence="1">
    <location>
        <begin position="748"/>
        <end position="762"/>
    </location>
</feature>
<sequence>MGFLPGLAHELAAVLVQHGDWFPVFPNGIVVADPSSRQLENALSDAVQIAAEQSATLLLAFLGYGKDSADGDFCYLCRDSRPPDPYGERPLDLRFTVRLPTFVGDLVATPSTGGGLDGLIMLVDTCRTGAGGRTLAPAWSGRLLRAPGRMELFVATGIDPASGGCCTRSLLGVVGSGLPGLGDWLLPVDLLGPIAQDCGGQRPQYLSSAAGLRSPADPGLWLAHNLAPATDVLSGRPEDDIVADLTRHLLVTGGVTERLAALIEQGDERLRAIVGPGGSGKSTLAALLARSPSPDTLGMPVDAAVFLTGTSDRTAVARELGEQLAARVEDMETPAAVQNPTFDADVIPESVHAALSKLGAAQVIIVVDGLDLPTERGKREAITAMLTALATRPEYDHVRLIVTDSQARHLPDLLDIQPFEAPPPSCRDIENYLRTALLDSEFPWPEARFAALWTAVCATADPARLEPDDPWPVPGGWLHARLIAEIAPELDDTAYLGPLGIDELIGYRMESARTALARLEYGPTAADLDHLLVVLLAAEPGPVLPIEVLCLAAAELGSELTEPDTRQLIAGLGAMVRRRGPGTPAEHLGIAHRLLWPSLLAMTAECEIAPPAAHRAILLASGRSGTVWAAAYREVAGVRHHLGAEDPDGALSLLAAIPTAGIGERLALWRSWLPSFEDGLGADHAVVRRMRNTLRRMAIRHGRGPMGLSLVRGAVVGAIIILLVGLGGWALSVSPKGTVDVGPSVEFTSTAGSRTTGISSDATGPVAPSTTTPPAVPRPTVPRTVPPATIPRTVPPPAPPPIPPPAPPPIPPPAPPTTETTAPTTTDTVTTTTTPTTTAPPTTTATDTTTTTSPPTSTTAPAVVHLTPAPPSCADLGGTLAFGQVSAGNIVQRDITLPWSDCYVRDALVTTDPAVYRVLTTTCPPTKPGGTCSITVGFRQASAGAVYSAQLAIRDRSGQVRGRIALQGSGTR</sequence>
<gene>
    <name evidence="3" type="ORF">CRH09_26085</name>
</gene>
<dbReference type="SUPFAM" id="SSF52540">
    <property type="entry name" value="P-loop containing nucleoside triphosphate hydrolases"/>
    <property type="match status" value="1"/>
</dbReference>
<evidence type="ECO:0000313" key="3">
    <source>
        <dbReference type="EMBL" id="ATL69131.1"/>
    </source>
</evidence>
<dbReference type="AlphaFoldDB" id="A0A291RNF5"/>
<dbReference type="KEGG" id="ntp:CRH09_26085"/>
<evidence type="ECO:0000256" key="1">
    <source>
        <dbReference type="SAM" id="MobiDB-lite"/>
    </source>
</evidence>
<evidence type="ECO:0000259" key="2">
    <source>
        <dbReference type="Pfam" id="PF13191"/>
    </source>
</evidence>